<feature type="compositionally biased region" description="Basic and acidic residues" evidence="1">
    <location>
        <begin position="199"/>
        <end position="214"/>
    </location>
</feature>
<feature type="compositionally biased region" description="Acidic residues" evidence="1">
    <location>
        <begin position="101"/>
        <end position="138"/>
    </location>
</feature>
<dbReference type="PANTHER" id="PTHR28096">
    <property type="entry name" value="PROTEIN FAF1"/>
    <property type="match status" value="1"/>
</dbReference>
<dbReference type="OrthoDB" id="5556956at2759"/>
<dbReference type="GO" id="GO:0000462">
    <property type="term" value="P:maturation of SSU-rRNA from tricistronic rRNA transcript (SSU-rRNA, 5.8S rRNA, LSU-rRNA)"/>
    <property type="evidence" value="ECO:0007669"/>
    <property type="project" value="TreeGrafter"/>
</dbReference>
<protein>
    <recommendedName>
        <fullName evidence="4">Protein FAF1</fullName>
    </recommendedName>
</protein>
<sequence length="383" mass="41579">MAPATTVLGKRKRVKQQKEQKNPADKATRAAKVEDDDAAAAERAALEEAQAIFRRHFEAQFVPLQEETEGAGAGKGGKKARGPEESDDDSDGGVEDLRSDSEEEDDDDDDDEVDDDDGDGDDAWDGLSGENDEDDEDENRVQVVDHSKPLTTSSTLTRQALMGMTKKEMRAYLSSKPPDALSEAEQAKAAKKALAASGGKKDPKDDADAQNEDSKALLANDLELQRLISESHILSASNPFNTTTSGAARLPFAEGRTRALTTDMRVRALGSKGSIFTQQKMPMGMRKGIAGARAAREERRRREARENGIILERPAEDAAGAGGKGGKKGKKKATFGRRDLPVDMPGMGRMKGGELRLSKRDVRAVENEGRRMDSGGKKKRKRR</sequence>
<evidence type="ECO:0000313" key="3">
    <source>
        <dbReference type="Proteomes" id="UP000285146"/>
    </source>
</evidence>
<reference evidence="2 3" key="1">
    <citation type="submission" date="2015-09" db="EMBL/GenBank/DDBJ databases">
        <title>Host preference determinants of Valsa canker pathogens revealed by comparative genomics.</title>
        <authorList>
            <person name="Yin Z."/>
            <person name="Huang L."/>
        </authorList>
    </citation>
    <scope>NUCLEOTIDE SEQUENCE [LARGE SCALE GENOMIC DNA]</scope>
    <source>
        <strain evidence="2 3">SXYLt</strain>
    </source>
</reference>
<feature type="region of interest" description="Disordered" evidence="1">
    <location>
        <begin position="63"/>
        <end position="214"/>
    </location>
</feature>
<dbReference type="InParanoid" id="A0A423XE32"/>
<evidence type="ECO:0008006" key="4">
    <source>
        <dbReference type="Google" id="ProtNLM"/>
    </source>
</evidence>
<feature type="region of interest" description="Disordered" evidence="1">
    <location>
        <begin position="316"/>
        <end position="383"/>
    </location>
</feature>
<name>A0A423XE32_9PEZI</name>
<gene>
    <name evidence="2" type="ORF">VPNG_03971</name>
</gene>
<feature type="compositionally biased region" description="Polar residues" evidence="1">
    <location>
        <begin position="149"/>
        <end position="158"/>
    </location>
</feature>
<evidence type="ECO:0000256" key="1">
    <source>
        <dbReference type="SAM" id="MobiDB-lite"/>
    </source>
</evidence>
<dbReference type="FunCoup" id="A0A423XE32">
    <property type="interactions" value="175"/>
</dbReference>
<feature type="compositionally biased region" description="Basic and acidic residues" evidence="1">
    <location>
        <begin position="16"/>
        <end position="33"/>
    </location>
</feature>
<dbReference type="Proteomes" id="UP000285146">
    <property type="component" value="Unassembled WGS sequence"/>
</dbReference>
<evidence type="ECO:0000313" key="2">
    <source>
        <dbReference type="EMBL" id="ROW14392.1"/>
    </source>
</evidence>
<keyword evidence="3" id="KW-1185">Reference proteome</keyword>
<accession>A0A423XE32</accession>
<dbReference type="PANTHER" id="PTHR28096:SF1">
    <property type="entry name" value="PROTEIN FAF1"/>
    <property type="match status" value="1"/>
</dbReference>
<dbReference type="InterPro" id="IPR053030">
    <property type="entry name" value="Ribosomal_biogenesis_FAF1-like"/>
</dbReference>
<dbReference type="AlphaFoldDB" id="A0A423XE32"/>
<feature type="region of interest" description="Disordered" evidence="1">
    <location>
        <begin position="1"/>
        <end position="42"/>
    </location>
</feature>
<dbReference type="STRING" id="1230097.A0A423XE32"/>
<feature type="compositionally biased region" description="Basic and acidic residues" evidence="1">
    <location>
        <begin position="351"/>
        <end position="376"/>
    </location>
</feature>
<dbReference type="GO" id="GO:0005730">
    <property type="term" value="C:nucleolus"/>
    <property type="evidence" value="ECO:0007669"/>
    <property type="project" value="TreeGrafter"/>
</dbReference>
<feature type="compositionally biased region" description="Basic and acidic residues" evidence="1">
    <location>
        <begin position="139"/>
        <end position="148"/>
    </location>
</feature>
<comment type="caution">
    <text evidence="2">The sequence shown here is derived from an EMBL/GenBank/DDBJ whole genome shotgun (WGS) entry which is preliminary data.</text>
</comment>
<dbReference type="EMBL" id="LKEB01000014">
    <property type="protein sequence ID" value="ROW14392.1"/>
    <property type="molecule type" value="Genomic_DNA"/>
</dbReference>
<proteinExistence type="predicted"/>
<feature type="compositionally biased region" description="Acidic residues" evidence="1">
    <location>
        <begin position="85"/>
        <end position="94"/>
    </location>
</feature>
<feature type="compositionally biased region" description="Basic residues" evidence="1">
    <location>
        <begin position="325"/>
        <end position="335"/>
    </location>
</feature>
<organism evidence="2 3">
    <name type="scientific">Cytospora leucostoma</name>
    <dbReference type="NCBI Taxonomy" id="1230097"/>
    <lineage>
        <taxon>Eukaryota</taxon>
        <taxon>Fungi</taxon>
        <taxon>Dikarya</taxon>
        <taxon>Ascomycota</taxon>
        <taxon>Pezizomycotina</taxon>
        <taxon>Sordariomycetes</taxon>
        <taxon>Sordariomycetidae</taxon>
        <taxon>Diaporthales</taxon>
        <taxon>Cytosporaceae</taxon>
        <taxon>Cytospora</taxon>
    </lineage>
</organism>